<name>A0ABY7DBG3_9BASI</name>
<dbReference type="GeneID" id="77805874"/>
<sequence>MIDARWRRRRTWFRRRKRLRRFRLVAHDSSAFSVYRLAHCYELTDLQHIVITHLCSHLTPASAFPILLASFVFPELHAQVKAYCLAHYFEILSQPEFSVIDMGSQEWPKPHPGD</sequence>
<organism evidence="1 2">
    <name type="scientific">Puccinia triticina</name>
    <dbReference type="NCBI Taxonomy" id="208348"/>
    <lineage>
        <taxon>Eukaryota</taxon>
        <taxon>Fungi</taxon>
        <taxon>Dikarya</taxon>
        <taxon>Basidiomycota</taxon>
        <taxon>Pucciniomycotina</taxon>
        <taxon>Pucciniomycetes</taxon>
        <taxon>Pucciniales</taxon>
        <taxon>Pucciniaceae</taxon>
        <taxon>Puccinia</taxon>
    </lineage>
</organism>
<evidence type="ECO:0000313" key="1">
    <source>
        <dbReference type="EMBL" id="WAQ93380.1"/>
    </source>
</evidence>
<proteinExistence type="predicted"/>
<reference evidence="1" key="1">
    <citation type="submission" date="2022-10" db="EMBL/GenBank/DDBJ databases">
        <title>Puccinia triticina Genome sequencing and assembly.</title>
        <authorList>
            <person name="Li C."/>
        </authorList>
    </citation>
    <scope>NUCLEOTIDE SEQUENCE</scope>
    <source>
        <strain evidence="1">Pt15</strain>
    </source>
</reference>
<dbReference type="RefSeq" id="XP_053028935.1">
    <property type="nucleotide sequence ID" value="XM_053164979.1"/>
</dbReference>
<accession>A0ABY7DBG3</accession>
<keyword evidence="2" id="KW-1185">Reference proteome</keyword>
<gene>
    <name evidence="1" type="ORF">PtA15_18A441</name>
</gene>
<evidence type="ECO:0000313" key="2">
    <source>
        <dbReference type="Proteomes" id="UP001164743"/>
    </source>
</evidence>
<protein>
    <submittedName>
        <fullName evidence="1">Uncharacterized protein</fullName>
    </submittedName>
</protein>
<dbReference type="EMBL" id="CP110438">
    <property type="protein sequence ID" value="WAQ93380.1"/>
    <property type="molecule type" value="Genomic_DNA"/>
</dbReference>
<dbReference type="Proteomes" id="UP001164743">
    <property type="component" value="Chromosome 18A"/>
</dbReference>